<name>A0A1H5XJV7_9VIBR</name>
<gene>
    <name evidence="2" type="ORF">SAMN04488244_10791</name>
</gene>
<dbReference type="AlphaFoldDB" id="A0A1H5XJV7"/>
<protein>
    <submittedName>
        <fullName evidence="2">Uncharacterized protein</fullName>
    </submittedName>
</protein>
<keyword evidence="1" id="KW-0812">Transmembrane</keyword>
<dbReference type="EMBL" id="FNVG01000007">
    <property type="protein sequence ID" value="SEG12038.1"/>
    <property type="molecule type" value="Genomic_DNA"/>
</dbReference>
<dbReference type="Proteomes" id="UP000236721">
    <property type="component" value="Unassembled WGS sequence"/>
</dbReference>
<reference evidence="3" key="1">
    <citation type="submission" date="2016-10" db="EMBL/GenBank/DDBJ databases">
        <authorList>
            <person name="Varghese N."/>
            <person name="Submissions S."/>
        </authorList>
    </citation>
    <scope>NUCLEOTIDE SEQUENCE [LARGE SCALE GENOMIC DNA]</scope>
    <source>
        <strain evidence="3">CGMCC 1.7062</strain>
    </source>
</reference>
<feature type="transmembrane region" description="Helical" evidence="1">
    <location>
        <begin position="20"/>
        <end position="38"/>
    </location>
</feature>
<keyword evidence="3" id="KW-1185">Reference proteome</keyword>
<organism evidence="2 3">
    <name type="scientific">Vibrio hangzhouensis</name>
    <dbReference type="NCBI Taxonomy" id="462991"/>
    <lineage>
        <taxon>Bacteria</taxon>
        <taxon>Pseudomonadati</taxon>
        <taxon>Pseudomonadota</taxon>
        <taxon>Gammaproteobacteria</taxon>
        <taxon>Vibrionales</taxon>
        <taxon>Vibrionaceae</taxon>
        <taxon>Vibrio</taxon>
    </lineage>
</organism>
<sequence length="40" mass="4471">MGCCNNDKPCHSETRSKRSVPRFALTIGVLLLLVVINWQA</sequence>
<accession>A0A1H5XJV7</accession>
<dbReference type="RefSeq" id="WP_279626943.1">
    <property type="nucleotide sequence ID" value="NZ_FNVG01000007.1"/>
</dbReference>
<proteinExistence type="predicted"/>
<evidence type="ECO:0000313" key="3">
    <source>
        <dbReference type="Proteomes" id="UP000236721"/>
    </source>
</evidence>
<evidence type="ECO:0000313" key="2">
    <source>
        <dbReference type="EMBL" id="SEG12038.1"/>
    </source>
</evidence>
<keyword evidence="1" id="KW-0472">Membrane</keyword>
<evidence type="ECO:0000256" key="1">
    <source>
        <dbReference type="SAM" id="Phobius"/>
    </source>
</evidence>
<keyword evidence="1" id="KW-1133">Transmembrane helix</keyword>